<feature type="non-terminal residue" evidence="1">
    <location>
        <position position="533"/>
    </location>
</feature>
<evidence type="ECO:0000313" key="2">
    <source>
        <dbReference type="Proteomes" id="UP000034746"/>
    </source>
</evidence>
<dbReference type="AlphaFoldDB" id="A0A0G0V7H2"/>
<reference evidence="1 2" key="1">
    <citation type="journal article" date="2015" name="Nature">
        <title>rRNA introns, odd ribosomes, and small enigmatic genomes across a large radiation of phyla.</title>
        <authorList>
            <person name="Brown C.T."/>
            <person name="Hug L.A."/>
            <person name="Thomas B.C."/>
            <person name="Sharon I."/>
            <person name="Castelle C.J."/>
            <person name="Singh A."/>
            <person name="Wilkins M.J."/>
            <person name="Williams K.H."/>
            <person name="Banfield J.F."/>
        </authorList>
    </citation>
    <scope>NUCLEOTIDE SEQUENCE [LARGE SCALE GENOMIC DNA]</scope>
</reference>
<dbReference type="EMBL" id="LCAU01000047">
    <property type="protein sequence ID" value="KKR95606.1"/>
    <property type="molecule type" value="Genomic_DNA"/>
</dbReference>
<name>A0A0G0V7H2_9BACT</name>
<evidence type="ECO:0000313" key="1">
    <source>
        <dbReference type="EMBL" id="KKR95606.1"/>
    </source>
</evidence>
<dbReference type="Proteomes" id="UP000034746">
    <property type="component" value="Unassembled WGS sequence"/>
</dbReference>
<accession>A0A0G0V7H2</accession>
<protein>
    <submittedName>
        <fullName evidence="1">Uncharacterized protein</fullName>
    </submittedName>
</protein>
<sequence>MFAIHSGKIKQAIKATALFVLLSCGFASFSNAGIKSIIISAGNSSESSEITHGLKLEIPNAPAWLTIMPTSLLGPQALYPGETYSFRLDFDVNADSGTQLELELWITQENTNILPNKTIWVYRSTDGFVTAAGECTDSEENYCGGYITRDKTAPVSEVGILGKSCEKDSIVYISTITSLRITSSDPELLNARSAGVFATLVGIDKAAVTCKELTDFYIEPLPFHSGEHNIQFCTFDDAGNFEVIKSTTIYVDGSAPVSDIQVYGSSTTDAQGNLVVSTDHYISFISSDPESNGVASGLKHVLFNLDGGAFTVFQSSFTLAEGFHKIVYYGVDNVDNAESTHIFQAFFGQAPENVSWTGLAGDGNWSNPANWLNGKLPTANDTVLLATRDTIDISSPTIFHSLALGDTQGLSAPILLISTGITFTGNLTLNRNAVLAQNTTEPIHAASLYMLAGSKIEHTANTDIRRSVVNLEVAGDFVMEAGSSITVDGLGYAGGSHGASGYGPGKGIGNYWSGAGAGHGGQSNCFGYAGCSA</sequence>
<gene>
    <name evidence="1" type="ORF">UU48_C0047G0001</name>
</gene>
<organism evidence="1 2">
    <name type="scientific">Candidatus Uhrbacteria bacterium GW2011_GWF2_41_16</name>
    <dbReference type="NCBI Taxonomy" id="1618997"/>
    <lineage>
        <taxon>Bacteria</taxon>
        <taxon>Candidatus Uhriibacteriota</taxon>
    </lineage>
</organism>
<proteinExistence type="predicted"/>
<comment type="caution">
    <text evidence="1">The sequence shown here is derived from an EMBL/GenBank/DDBJ whole genome shotgun (WGS) entry which is preliminary data.</text>
</comment>